<dbReference type="Pfam" id="PF02558">
    <property type="entry name" value="ApbA"/>
    <property type="match status" value="1"/>
</dbReference>
<dbReference type="OrthoDB" id="3753531at2759"/>
<accession>A0A6A6X305</accession>
<dbReference type="InterPro" id="IPR036291">
    <property type="entry name" value="NAD(P)-bd_dom_sf"/>
</dbReference>
<evidence type="ECO:0000313" key="4">
    <source>
        <dbReference type="Proteomes" id="UP000799757"/>
    </source>
</evidence>
<keyword evidence="4" id="KW-1185">Reference proteome</keyword>
<dbReference type="Gene3D" id="3.40.50.720">
    <property type="entry name" value="NAD(P)-binding Rossmann-like Domain"/>
    <property type="match status" value="1"/>
</dbReference>
<evidence type="ECO:0000259" key="2">
    <source>
        <dbReference type="Pfam" id="PF02558"/>
    </source>
</evidence>
<reference evidence="3" key="1">
    <citation type="journal article" date="2020" name="Stud. Mycol.">
        <title>101 Dothideomycetes genomes: a test case for predicting lifestyles and emergence of pathogens.</title>
        <authorList>
            <person name="Haridas S."/>
            <person name="Albert R."/>
            <person name="Binder M."/>
            <person name="Bloem J."/>
            <person name="Labutti K."/>
            <person name="Salamov A."/>
            <person name="Andreopoulos B."/>
            <person name="Baker S."/>
            <person name="Barry K."/>
            <person name="Bills G."/>
            <person name="Bluhm B."/>
            <person name="Cannon C."/>
            <person name="Castanera R."/>
            <person name="Culley D."/>
            <person name="Daum C."/>
            <person name="Ezra D."/>
            <person name="Gonzalez J."/>
            <person name="Henrissat B."/>
            <person name="Kuo A."/>
            <person name="Liang C."/>
            <person name="Lipzen A."/>
            <person name="Lutzoni F."/>
            <person name="Magnuson J."/>
            <person name="Mondo S."/>
            <person name="Nolan M."/>
            <person name="Ohm R."/>
            <person name="Pangilinan J."/>
            <person name="Park H.-J."/>
            <person name="Ramirez L."/>
            <person name="Alfaro M."/>
            <person name="Sun H."/>
            <person name="Tritt A."/>
            <person name="Yoshinaga Y."/>
            <person name="Zwiers L.-H."/>
            <person name="Turgeon B."/>
            <person name="Goodwin S."/>
            <person name="Spatafora J."/>
            <person name="Crous P."/>
            <person name="Grigoriev I."/>
        </authorList>
    </citation>
    <scope>NUCLEOTIDE SEQUENCE</scope>
    <source>
        <strain evidence="3">CBS 109.77</strain>
    </source>
</reference>
<dbReference type="SUPFAM" id="SSF51735">
    <property type="entry name" value="NAD(P)-binding Rossmann-fold domains"/>
    <property type="match status" value="1"/>
</dbReference>
<evidence type="ECO:0000313" key="3">
    <source>
        <dbReference type="EMBL" id="KAF2790601.1"/>
    </source>
</evidence>
<keyword evidence="1" id="KW-0812">Transmembrane</keyword>
<dbReference type="EMBL" id="MU002064">
    <property type="protein sequence ID" value="KAF2790601.1"/>
    <property type="molecule type" value="Genomic_DNA"/>
</dbReference>
<sequence length="337" mass="36576">MCEHQPHVLIIGAGSMGIITGYHLSLAGASVAFLVRPHRADALSRPQILYSYNDNTLKEYMGYTFFTDPSEMASASYDYIVITLDAASLRNDVGQRLVKTIGDAARGTNTKVILGSVFLDLRRWFLLVSGLADEQVTNGYLAIHAYSPQAVTLPLHVPTDSVLLAKSDLAYADRLPQGFSLDDSAPEVANAFMALYNGCGVSRCTVTSAVEFSVAVNPIFAVFAACALMDWPAFQGISKNGELWSLAVKAVREIQGLGMHGEPGKLAMSMTTEEGVAKQLADVERDMRPLDFQAFNQFHHGGKVNKQDRELLEACVEYGEAEGMKMEALKKLVALSG</sequence>
<protein>
    <recommendedName>
        <fullName evidence="2">Ketopantoate reductase N-terminal domain-containing protein</fullName>
    </recommendedName>
</protein>
<feature type="transmembrane region" description="Helical" evidence="1">
    <location>
        <begin position="6"/>
        <end position="35"/>
    </location>
</feature>
<dbReference type="Proteomes" id="UP000799757">
    <property type="component" value="Unassembled WGS sequence"/>
</dbReference>
<keyword evidence="1" id="KW-0472">Membrane</keyword>
<organism evidence="3 4">
    <name type="scientific">Melanomma pulvis-pyrius CBS 109.77</name>
    <dbReference type="NCBI Taxonomy" id="1314802"/>
    <lineage>
        <taxon>Eukaryota</taxon>
        <taxon>Fungi</taxon>
        <taxon>Dikarya</taxon>
        <taxon>Ascomycota</taxon>
        <taxon>Pezizomycotina</taxon>
        <taxon>Dothideomycetes</taxon>
        <taxon>Pleosporomycetidae</taxon>
        <taxon>Pleosporales</taxon>
        <taxon>Melanommataceae</taxon>
        <taxon>Melanomma</taxon>
    </lineage>
</organism>
<feature type="domain" description="Ketopantoate reductase N-terminal" evidence="2">
    <location>
        <begin position="8"/>
        <end position="91"/>
    </location>
</feature>
<dbReference type="AlphaFoldDB" id="A0A6A6X305"/>
<name>A0A6A6X305_9PLEO</name>
<proteinExistence type="predicted"/>
<dbReference type="InterPro" id="IPR013332">
    <property type="entry name" value="KPR_N"/>
</dbReference>
<keyword evidence="1" id="KW-1133">Transmembrane helix</keyword>
<evidence type="ECO:0000256" key="1">
    <source>
        <dbReference type="SAM" id="Phobius"/>
    </source>
</evidence>
<gene>
    <name evidence="3" type="ORF">K505DRAFT_419720</name>
</gene>